<organism evidence="3 4">
    <name type="scientific">Oceanisphaera marina</name>
    <dbReference type="NCBI Taxonomy" id="2017550"/>
    <lineage>
        <taxon>Bacteria</taxon>
        <taxon>Pseudomonadati</taxon>
        <taxon>Pseudomonadota</taxon>
        <taxon>Gammaproteobacteria</taxon>
        <taxon>Aeromonadales</taxon>
        <taxon>Aeromonadaceae</taxon>
        <taxon>Oceanisphaera</taxon>
    </lineage>
</organism>
<feature type="domain" description="DUF4426" evidence="2">
    <location>
        <begin position="27"/>
        <end position="141"/>
    </location>
</feature>
<feature type="signal peptide" evidence="1">
    <location>
        <begin position="1"/>
        <end position="23"/>
    </location>
</feature>
<proteinExistence type="predicted"/>
<dbReference type="EMBL" id="BMKE01000003">
    <property type="protein sequence ID" value="GGB35445.1"/>
    <property type="molecule type" value="Genomic_DNA"/>
</dbReference>
<sequence>MFKNMLTALWLGLGLLLSVQAQADETRVGDWTVHYSALPSTFLTPEVARANRIERSRYNGILNIAVLDKNGAPQQVNLTGQGKTLIGTIRKLEFQTIREGDAIYYIAEYPYRNEDNVLFTIDIQGPGRGGELTFRHTFYTD</sequence>
<name>A0ABQ1IFD3_9GAMM</name>
<reference evidence="4" key="1">
    <citation type="journal article" date="2019" name="Int. J. Syst. Evol. Microbiol.">
        <title>The Global Catalogue of Microorganisms (GCM) 10K type strain sequencing project: providing services to taxonomists for standard genome sequencing and annotation.</title>
        <authorList>
            <consortium name="The Broad Institute Genomics Platform"/>
            <consortium name="The Broad Institute Genome Sequencing Center for Infectious Disease"/>
            <person name="Wu L."/>
            <person name="Ma J."/>
        </authorList>
    </citation>
    <scope>NUCLEOTIDE SEQUENCE [LARGE SCALE GENOMIC DNA]</scope>
    <source>
        <strain evidence="4">CGMCC 1.15923</strain>
    </source>
</reference>
<dbReference type="Proteomes" id="UP000646152">
    <property type="component" value="Unassembled WGS sequence"/>
</dbReference>
<accession>A0ABQ1IFD3</accession>
<evidence type="ECO:0000259" key="2">
    <source>
        <dbReference type="Pfam" id="PF14467"/>
    </source>
</evidence>
<keyword evidence="1" id="KW-0732">Signal</keyword>
<protein>
    <recommendedName>
        <fullName evidence="2">DUF4426 domain-containing protein</fullName>
    </recommendedName>
</protein>
<keyword evidence="4" id="KW-1185">Reference proteome</keyword>
<evidence type="ECO:0000256" key="1">
    <source>
        <dbReference type="SAM" id="SignalP"/>
    </source>
</evidence>
<feature type="chain" id="PRO_5046731332" description="DUF4426 domain-containing protein" evidence="1">
    <location>
        <begin position="24"/>
        <end position="141"/>
    </location>
</feature>
<dbReference type="InterPro" id="IPR025218">
    <property type="entry name" value="DUF4426"/>
</dbReference>
<gene>
    <name evidence="3" type="ORF">GCM10011502_05660</name>
</gene>
<dbReference type="Gene3D" id="2.60.40.3340">
    <property type="entry name" value="Domain of unknown function DUF4426"/>
    <property type="match status" value="1"/>
</dbReference>
<evidence type="ECO:0000313" key="3">
    <source>
        <dbReference type="EMBL" id="GGB35445.1"/>
    </source>
</evidence>
<dbReference type="Pfam" id="PF14467">
    <property type="entry name" value="DUF4426"/>
    <property type="match status" value="1"/>
</dbReference>
<evidence type="ECO:0000313" key="4">
    <source>
        <dbReference type="Proteomes" id="UP000646152"/>
    </source>
</evidence>
<comment type="caution">
    <text evidence="3">The sequence shown here is derived from an EMBL/GenBank/DDBJ whole genome shotgun (WGS) entry which is preliminary data.</text>
</comment>